<keyword evidence="4" id="KW-1185">Reference proteome</keyword>
<dbReference type="KEGG" id="sfm:108925985"/>
<dbReference type="GeneTree" id="ENSGT00940000163984"/>
<feature type="compositionally biased region" description="Polar residues" evidence="1">
    <location>
        <begin position="980"/>
        <end position="993"/>
    </location>
</feature>
<reference evidence="3" key="2">
    <citation type="submission" date="2025-08" db="UniProtKB">
        <authorList>
            <consortium name="Ensembl"/>
        </authorList>
    </citation>
    <scope>IDENTIFICATION</scope>
</reference>
<feature type="compositionally biased region" description="Basic and acidic residues" evidence="1">
    <location>
        <begin position="77"/>
        <end position="91"/>
    </location>
</feature>
<dbReference type="PROSITE" id="PS50853">
    <property type="entry name" value="FN3"/>
    <property type="match status" value="1"/>
</dbReference>
<dbReference type="PANTHER" id="PTHR21437">
    <property type="entry name" value="WIDE AWAKE"/>
    <property type="match status" value="1"/>
</dbReference>
<dbReference type="AlphaFoldDB" id="A0A8C9RVD9"/>
<sequence>MSLRNPPLRRRSLGSVSPKRLYRNLSVRLRGGESLSSGDSEPPRHPNKAAPAYKNLWEAVENEDTLAVKSLLSKDREYERGMGRGERKGSESEEQASEVNMLSEEGLVPLDVAILTQNSTLLRVLMKAGGRHNPHVNHPSEWAKKLDALVDLAGDQVQKWRETMLERAGAGPGVGLQWQAEAQRQLRIWTVRRQLYYRMRDSFRRTVLPGPPSSVSLVVSSASSLTVSFKEPTINTMGLVTCYRVEWSTSPSFQPICGSDLVLNTKNLTYTITGLESGVRYCVRASAYNVKGWGPAQGSRPVSIAPSSWSECSGVRLRNRNQVAGVMRLLEQIREPQYRGYCAESSRQQGPSKRVSFSRGLKHLFHTTVKFVSLLQRGVYLASVFYHKENILLTPNDQIPLVEIQNCSTSITQDFQWVAKLSCAWQRVPGLQQALSSSLSSSSSLLQSRHNILQAVEHLQSSLGTLDLGQLYYEPLKDRQGNVLLVTLRECSPPIQPVNPLLRWAPLSCLERSRCGAILLPEPTVMEALTENLKEKLSYHRRSLQQAHAGLYVGILKLCSSVEQIRVLVPQKLPNLLCHTRIRHNPHVTREEWEWLHNLSAIDTGGSTSADQEPNGTESAGPRDFARALRSAITHLLTKLSIPIHRACEYRVYTQELLQIREDVSLLLLLPPSEDFSASPRVEEGTRDAGLTVPLQSFEMVHFWAYERDFLSHYCQAWVLLELDALLSQQALREALDSKEIKEAKERLAHVSQLLQALDALWREMRWITDALQCVRSKHSTRAAPLAVVMGAELPMQSVNQQEINGQKADKGDGSVSPRPCALPTCVQRAAQAKMGISKSGAFSRTQTAAGSADGARDTLDGQRCSREDQELASGGEGPLVQSSTAPKTYTRFSSQSLGQPGNCSEPLGDLCIHGTLPGINTGLFSQLGKQDSNNSDLTSGIRDAFDGFILDTNKGNIFNGFGESRFRDHYPDLQKQRNQYLDQHSPSTNQIAGSKASRDRPNQGPVLEFDNNGFWEDFERATVQTSRSHGLPARSLVEWVSSSSEQP</sequence>
<dbReference type="Proteomes" id="UP000694397">
    <property type="component" value="Chromosome 3"/>
</dbReference>
<reference evidence="3" key="3">
    <citation type="submission" date="2025-09" db="UniProtKB">
        <authorList>
            <consortium name="Ensembl"/>
        </authorList>
    </citation>
    <scope>IDENTIFICATION</scope>
</reference>
<evidence type="ECO:0000256" key="1">
    <source>
        <dbReference type="SAM" id="MobiDB-lite"/>
    </source>
</evidence>
<dbReference type="Pfam" id="PF00041">
    <property type="entry name" value="fn3"/>
    <property type="match status" value="1"/>
</dbReference>
<dbReference type="SMART" id="SM00060">
    <property type="entry name" value="FN3"/>
    <property type="match status" value="1"/>
</dbReference>
<feature type="domain" description="Fibronectin type-III" evidence="2">
    <location>
        <begin position="211"/>
        <end position="307"/>
    </location>
</feature>
<dbReference type="InterPro" id="IPR036116">
    <property type="entry name" value="FN3_sf"/>
</dbReference>
<dbReference type="GO" id="GO:0061172">
    <property type="term" value="P:regulation of establishment of bipolar cell polarity"/>
    <property type="evidence" value="ECO:0007669"/>
    <property type="project" value="TreeGrafter"/>
</dbReference>
<name>A0A8C9RVD9_SCLFO</name>
<dbReference type="InterPro" id="IPR003961">
    <property type="entry name" value="FN3_dom"/>
</dbReference>
<evidence type="ECO:0000313" key="3">
    <source>
        <dbReference type="Ensembl" id="ENSSFOP00015019251.1"/>
    </source>
</evidence>
<evidence type="ECO:0000313" key="4">
    <source>
        <dbReference type="Proteomes" id="UP000694397"/>
    </source>
</evidence>
<feature type="region of interest" description="Disordered" evidence="1">
    <location>
        <begin position="77"/>
        <end position="100"/>
    </location>
</feature>
<dbReference type="RefSeq" id="XP_029106388.1">
    <property type="nucleotide sequence ID" value="XM_029250555.1"/>
</dbReference>
<dbReference type="OrthoDB" id="2428204at2759"/>
<feature type="region of interest" description="Disordered" evidence="1">
    <location>
        <begin position="837"/>
        <end position="861"/>
    </location>
</feature>
<feature type="region of interest" description="Disordered" evidence="1">
    <location>
        <begin position="30"/>
        <end position="52"/>
    </location>
</feature>
<proteinExistence type="predicted"/>
<dbReference type="CDD" id="cd00063">
    <property type="entry name" value="FN3"/>
    <property type="match status" value="1"/>
</dbReference>
<dbReference type="GO" id="GO:0005819">
    <property type="term" value="C:spindle"/>
    <property type="evidence" value="ECO:0007669"/>
    <property type="project" value="TreeGrafter"/>
</dbReference>
<evidence type="ECO:0000259" key="2">
    <source>
        <dbReference type="PROSITE" id="PS50853"/>
    </source>
</evidence>
<dbReference type="InterPro" id="IPR013783">
    <property type="entry name" value="Ig-like_fold"/>
</dbReference>
<dbReference type="Ensembl" id="ENSSFOT00015019474.2">
    <property type="protein sequence ID" value="ENSSFOP00015019251.1"/>
    <property type="gene ID" value="ENSSFOG00015012394.2"/>
</dbReference>
<dbReference type="SUPFAM" id="SSF49265">
    <property type="entry name" value="Fibronectin type III"/>
    <property type="match status" value="1"/>
</dbReference>
<feature type="compositionally biased region" description="Polar residues" evidence="1">
    <location>
        <begin position="841"/>
        <end position="850"/>
    </location>
</feature>
<dbReference type="PANTHER" id="PTHR21437:SF2">
    <property type="entry name" value="ANKYRIN REPEAT AND FIBRONECTIN TYPE-III DOMAIN-CONTAINING PROTEIN 1-LIKE"/>
    <property type="match status" value="1"/>
</dbReference>
<dbReference type="InterPro" id="IPR039269">
    <property type="entry name" value="ANKFN1"/>
</dbReference>
<gene>
    <name evidence="3" type="primary">LOC108925985</name>
</gene>
<dbReference type="GeneID" id="108925985"/>
<protein>
    <submittedName>
        <fullName evidence="3">Ankyrin repeat and fibronectin type-III domain-containing protein 1-like</fullName>
    </submittedName>
</protein>
<accession>A0A8C9RVD9</accession>
<dbReference type="GO" id="GO:0000132">
    <property type="term" value="P:establishment of mitotic spindle orientation"/>
    <property type="evidence" value="ECO:0007669"/>
    <property type="project" value="TreeGrafter"/>
</dbReference>
<feature type="region of interest" description="Disordered" evidence="1">
    <location>
        <begin position="980"/>
        <end position="1011"/>
    </location>
</feature>
<dbReference type="RefSeq" id="XP_029106387.1">
    <property type="nucleotide sequence ID" value="XM_029250554.1"/>
</dbReference>
<organism evidence="3 4">
    <name type="scientific">Scleropages formosus</name>
    <name type="common">Asian bonytongue</name>
    <name type="synonym">Osteoglossum formosum</name>
    <dbReference type="NCBI Taxonomy" id="113540"/>
    <lineage>
        <taxon>Eukaryota</taxon>
        <taxon>Metazoa</taxon>
        <taxon>Chordata</taxon>
        <taxon>Craniata</taxon>
        <taxon>Vertebrata</taxon>
        <taxon>Euteleostomi</taxon>
        <taxon>Actinopterygii</taxon>
        <taxon>Neopterygii</taxon>
        <taxon>Teleostei</taxon>
        <taxon>Osteoglossocephala</taxon>
        <taxon>Osteoglossomorpha</taxon>
        <taxon>Osteoglossiformes</taxon>
        <taxon>Osteoglossidae</taxon>
        <taxon>Scleropages</taxon>
    </lineage>
</organism>
<reference evidence="3 4" key="1">
    <citation type="submission" date="2019-04" db="EMBL/GenBank/DDBJ databases">
        <authorList>
            <consortium name="Wellcome Sanger Institute Data Sharing"/>
        </authorList>
    </citation>
    <scope>NUCLEOTIDE SEQUENCE [LARGE SCALE GENOMIC DNA]</scope>
</reference>
<dbReference type="Gene3D" id="2.60.40.10">
    <property type="entry name" value="Immunoglobulins"/>
    <property type="match status" value="1"/>
</dbReference>